<reference evidence="2" key="1">
    <citation type="submission" date="2016-10" db="EMBL/GenBank/DDBJ databases">
        <title>Sequence of Gallionella enrichment culture.</title>
        <authorList>
            <person name="Poehlein A."/>
            <person name="Muehling M."/>
            <person name="Daniel R."/>
        </authorList>
    </citation>
    <scope>NUCLEOTIDE SEQUENCE</scope>
</reference>
<dbReference type="AlphaFoldDB" id="A0A1J5SHQ2"/>
<proteinExistence type="predicted"/>
<dbReference type="EMBL" id="MLJW01000065">
    <property type="protein sequence ID" value="OIR03560.1"/>
    <property type="molecule type" value="Genomic_DNA"/>
</dbReference>
<dbReference type="Pfam" id="PF08895">
    <property type="entry name" value="DUF1840"/>
    <property type="match status" value="1"/>
</dbReference>
<protein>
    <recommendedName>
        <fullName evidence="3">DUF1840 domain-containing protein</fullName>
    </recommendedName>
</protein>
<evidence type="ECO:0000313" key="2">
    <source>
        <dbReference type="EMBL" id="OIR03560.1"/>
    </source>
</evidence>
<comment type="caution">
    <text evidence="2">The sequence shown here is derived from an EMBL/GenBank/DDBJ whole genome shotgun (WGS) entry which is preliminary data.</text>
</comment>
<dbReference type="InterPro" id="IPR014991">
    <property type="entry name" value="DUF1840"/>
</dbReference>
<organism evidence="2">
    <name type="scientific">mine drainage metagenome</name>
    <dbReference type="NCBI Taxonomy" id="410659"/>
    <lineage>
        <taxon>unclassified sequences</taxon>
        <taxon>metagenomes</taxon>
        <taxon>ecological metagenomes</taxon>
    </lineage>
</organism>
<accession>A0A1J5SHQ2</accession>
<evidence type="ECO:0008006" key="3">
    <source>
        <dbReference type="Google" id="ProtNLM"/>
    </source>
</evidence>
<name>A0A1J5SHQ2_9ZZZZ</name>
<sequence>MIVTFQSKASGDVIMFGDVAHKMMEIMGKEAGDQGIVTVEQLPEALARLRAASAADKEARQDQTEEQQPQFEPAPDGRRRPYVSLAQRAAPLIELLEWSLKKGVPVVWGV</sequence>
<evidence type="ECO:0000256" key="1">
    <source>
        <dbReference type="SAM" id="MobiDB-lite"/>
    </source>
</evidence>
<gene>
    <name evidence="2" type="ORF">GALL_144190</name>
</gene>
<feature type="region of interest" description="Disordered" evidence="1">
    <location>
        <begin position="51"/>
        <end position="80"/>
    </location>
</feature>